<feature type="domain" description="Restriction endonuclease type II-like" evidence="9">
    <location>
        <begin position="1150"/>
        <end position="1247"/>
    </location>
</feature>
<dbReference type="Pfam" id="PF13086">
    <property type="entry name" value="AAA_11"/>
    <property type="match status" value="2"/>
</dbReference>
<dbReference type="Pfam" id="PF13195">
    <property type="entry name" value="DUF4011"/>
    <property type="match status" value="1"/>
</dbReference>
<feature type="domain" description="DNA2/NAM7 helicase helicase" evidence="7">
    <location>
        <begin position="734"/>
        <end position="866"/>
    </location>
</feature>
<dbReference type="SUPFAM" id="SSF52540">
    <property type="entry name" value="P-loop containing nucleoside triphosphate hydrolases"/>
    <property type="match status" value="1"/>
</dbReference>
<evidence type="ECO:0000256" key="3">
    <source>
        <dbReference type="ARBA" id="ARBA00022801"/>
    </source>
</evidence>
<dbReference type="GO" id="GO:0005524">
    <property type="term" value="F:ATP binding"/>
    <property type="evidence" value="ECO:0007669"/>
    <property type="project" value="UniProtKB-KW"/>
</dbReference>
<evidence type="ECO:0000256" key="5">
    <source>
        <dbReference type="ARBA" id="ARBA00022840"/>
    </source>
</evidence>
<dbReference type="InterPro" id="IPR047187">
    <property type="entry name" value="SF1_C_Upf1"/>
</dbReference>
<evidence type="ECO:0000259" key="7">
    <source>
        <dbReference type="Pfam" id="PF13086"/>
    </source>
</evidence>
<dbReference type="FunFam" id="3.40.960.10:FF:000002">
    <property type="entry name" value="DNA helicase related protein"/>
    <property type="match status" value="1"/>
</dbReference>
<evidence type="ECO:0000259" key="9">
    <source>
        <dbReference type="Pfam" id="PF18741"/>
    </source>
</evidence>
<sequence length="1259" mass="146647">MFFLRVVYVKKKLVSLRDKLNNISKSNRSIRLLKKYNKWTFDLSELHKNAQDPLEILEKLRSNQGQTIVTARSSDDVSMQQSKKLTSLYRNIKSIEEETGLYELYLGYPFIEGCLADGTYIRAPLFLYPVELKRVKKADIQWDALPVNDQQPQVNRTFFLAFQKINEIYFPDDFFDQVEELAQEDNPEGILEFLQGYHFNISDNRTEYLEQIEDYKRDEIPVFNRNSFRLNNQAVIGHFPQGDSAILKDYNEFIDLVEEDQDLGKVSDFLNLQAMTTDFNSDQLPSDKPFIEQVNHEKSKFLVLDTDASQEKIIDILEEQDGLVVHGPPGTGKSQVIVNMIANAMAKGERVMLVTQKRAALDVVYERLDALQLSNHVALLHDEKNDRKSLYSKINSNLNQSNQLEDIYYEHESLSDQIIRTEDEMNQVTKAIFTPQEHGYRAYDLYGFSKPYKDQETIIDVKSILKSINKSNIDDILADVATYANYFETFDGNNNPVSDRKPFHETTLADRMALIEILQKSIDHSREITNYLDHFEDEEITPAYSLSIDKKVEKIYDDLNTNEQRTLQKLRLWLWTSFTGKTIIEDLLDGDKFRGLNSKEWPKLRENISFLYELSQGSSELLEEMQNLSKYFQDESIKRFEKRISKGDIPLIDFQKRLDYIKEYFDKLREMDQFYQSREKHVQFIINALIEKVPKAHSLQKAWVDITKQSIYIHWIDEIEAKHPELVKIGNGSFQQLQNKLETLLKEKKNITIKLLQNELNQKIEKVRRQNVKAFKGMSHQTNKKRKLWKVRKFVNEFSLDGLLDIMPVWLVSPEVSSAIFPLEENLFDLVIFDEASQCTVENGIPAIYRGQKVVVAGDEQQLPPTNLFKSTVDIDDELDEDELDEFEESESLLNLAKRILPNQMLEWHYRSKSEELINFSNHAFYNGSMQIAPNVNHLQNPPAIQWHSSDGRWINQRNTVEAEDVVKLLKQLLIQDHNKTIGIITFNAKQQEVIEDVIDKYTEEDPEFGVIYEEVMSRDLDERIFVKNIENVQGDERDIIIFSIAYAKNAEGRVYNRFGTLGQQGGENRLNVAVTRAKEAIHIVSSINPNELDVTNTKNLGPKLLKHYLKYAYEVSNLNKEKIEYVISEINTETNTKTQQTTLHFDSPFEEQVYNQLRNIGYQVNTQIGMSGYRIDLAVVDPNDSSKYVLGIECDGEMYHSAPSARERDIYRQRYLESKGWTIERIWSRNWWNDPQAEIERIDQTIKTLSKSQAPTAN</sequence>
<dbReference type="PANTHER" id="PTHR43788">
    <property type="entry name" value="DNA2/NAM7 HELICASE FAMILY MEMBER"/>
    <property type="match status" value="1"/>
</dbReference>
<dbReference type="InterPro" id="IPR011335">
    <property type="entry name" value="Restrct_endonuc-II-like"/>
</dbReference>
<accession>A0A556PDC7</accession>
<dbReference type="InterPro" id="IPR041679">
    <property type="entry name" value="DNA2/NAM7-like_C"/>
</dbReference>
<gene>
    <name evidence="10" type="ORF">FPQ13_10445</name>
</gene>
<dbReference type="Pfam" id="PF18741">
    <property type="entry name" value="MTES_1575"/>
    <property type="match status" value="1"/>
</dbReference>
<evidence type="ECO:0000313" key="10">
    <source>
        <dbReference type="EMBL" id="TSJ62401.1"/>
    </source>
</evidence>
<comment type="similarity">
    <text evidence="1">Belongs to the DNA2/NAM7 helicase family.</text>
</comment>
<dbReference type="PANTHER" id="PTHR43788:SF8">
    <property type="entry name" value="DNA-BINDING PROTEIN SMUBP-2"/>
    <property type="match status" value="1"/>
</dbReference>
<dbReference type="SUPFAM" id="SSF52980">
    <property type="entry name" value="Restriction endonuclease-like"/>
    <property type="match status" value="1"/>
</dbReference>
<dbReference type="EMBL" id="VMHE01000021">
    <property type="protein sequence ID" value="TSJ62401.1"/>
    <property type="molecule type" value="Genomic_DNA"/>
</dbReference>
<comment type="caution">
    <text evidence="10">The sequence shown here is derived from an EMBL/GenBank/DDBJ whole genome shotgun (WGS) entry which is preliminary data.</text>
</comment>
<dbReference type="GO" id="GO:0016787">
    <property type="term" value="F:hydrolase activity"/>
    <property type="evidence" value="ECO:0007669"/>
    <property type="project" value="UniProtKB-KW"/>
</dbReference>
<name>A0A556PDC7_9BACI</name>
<dbReference type="InterPro" id="IPR041677">
    <property type="entry name" value="DNA2/NAM7_AAA_11"/>
</dbReference>
<dbReference type="CDD" id="cd18808">
    <property type="entry name" value="SF1_C_Upf1"/>
    <property type="match status" value="1"/>
</dbReference>
<dbReference type="Proteomes" id="UP000316425">
    <property type="component" value="Unassembled WGS sequence"/>
</dbReference>
<feature type="domain" description="DNA2/NAM7 helicase-like C-terminal" evidence="8">
    <location>
        <begin position="901"/>
        <end position="1087"/>
    </location>
</feature>
<evidence type="ECO:0000256" key="2">
    <source>
        <dbReference type="ARBA" id="ARBA00022741"/>
    </source>
</evidence>
<organism evidence="10 11">
    <name type="scientific">Allobacillus salarius</name>
    <dbReference type="NCBI Taxonomy" id="1955272"/>
    <lineage>
        <taxon>Bacteria</taxon>
        <taxon>Bacillati</taxon>
        <taxon>Bacillota</taxon>
        <taxon>Bacilli</taxon>
        <taxon>Bacillales</taxon>
        <taxon>Bacillaceae</taxon>
        <taxon>Allobacillus</taxon>
    </lineage>
</organism>
<reference evidence="10 11" key="1">
    <citation type="submission" date="2019-07" db="EMBL/GenBank/DDBJ databases">
        <title>Allobacillus sp. nov. SKP isolated from shrimp paste of Euphausiacea.</title>
        <authorList>
            <person name="Kanchanasin P."/>
            <person name="Tanasupawat S."/>
            <person name="Shi W."/>
            <person name="Wu L."/>
            <person name="Ma J."/>
        </authorList>
    </citation>
    <scope>NUCLEOTIDE SEQUENCE [LARGE SCALE GENOMIC DNA]</scope>
    <source>
        <strain evidence="10 11">SKP4-8</strain>
    </source>
</reference>
<keyword evidence="4" id="KW-0347">Helicase</keyword>
<evidence type="ECO:0000256" key="6">
    <source>
        <dbReference type="SAM" id="Coils"/>
    </source>
</evidence>
<keyword evidence="5" id="KW-0067">ATP-binding</keyword>
<dbReference type="InterPro" id="IPR027417">
    <property type="entry name" value="P-loop_NTPase"/>
</dbReference>
<dbReference type="Gene3D" id="3.40.960.10">
    <property type="entry name" value="VSR Endonuclease"/>
    <property type="match status" value="1"/>
</dbReference>
<evidence type="ECO:0000256" key="4">
    <source>
        <dbReference type="ARBA" id="ARBA00022806"/>
    </source>
</evidence>
<evidence type="ECO:0000259" key="8">
    <source>
        <dbReference type="Pfam" id="PF13087"/>
    </source>
</evidence>
<dbReference type="InterPro" id="IPR025103">
    <property type="entry name" value="DUF4011"/>
</dbReference>
<dbReference type="GO" id="GO:0043139">
    <property type="term" value="F:5'-3' DNA helicase activity"/>
    <property type="evidence" value="ECO:0007669"/>
    <property type="project" value="TreeGrafter"/>
</dbReference>
<dbReference type="OrthoDB" id="9757917at2"/>
<evidence type="ECO:0000313" key="11">
    <source>
        <dbReference type="Proteomes" id="UP000316425"/>
    </source>
</evidence>
<keyword evidence="2" id="KW-0547">Nucleotide-binding</keyword>
<evidence type="ECO:0000256" key="1">
    <source>
        <dbReference type="ARBA" id="ARBA00007913"/>
    </source>
</evidence>
<keyword evidence="3" id="KW-0378">Hydrolase</keyword>
<feature type="coiled-coil region" evidence="6">
    <location>
        <begin position="734"/>
        <end position="773"/>
    </location>
</feature>
<dbReference type="AlphaFoldDB" id="A0A556PDC7"/>
<dbReference type="InterPro" id="IPR050534">
    <property type="entry name" value="Coronavir_polyprotein_1ab"/>
</dbReference>
<keyword evidence="11" id="KW-1185">Reference proteome</keyword>
<feature type="domain" description="DNA2/NAM7 helicase helicase" evidence="7">
    <location>
        <begin position="307"/>
        <end position="456"/>
    </location>
</feature>
<proteinExistence type="inferred from homology"/>
<protein>
    <submittedName>
        <fullName evidence="10">DUF4011 domain-containing protein</fullName>
    </submittedName>
</protein>
<dbReference type="Pfam" id="PF13087">
    <property type="entry name" value="AAA_12"/>
    <property type="match status" value="1"/>
</dbReference>
<dbReference type="Gene3D" id="3.40.50.300">
    <property type="entry name" value="P-loop containing nucleotide triphosphate hydrolases"/>
    <property type="match status" value="3"/>
</dbReference>
<dbReference type="InterPro" id="IPR049468">
    <property type="entry name" value="Restrct_endonuc-II-like_dom"/>
</dbReference>
<keyword evidence="6" id="KW-0175">Coiled coil</keyword>